<name>A0A016QUK1_9DEIO</name>
<accession>A0A016QUK1</accession>
<dbReference type="PATRIC" id="fig|1476583.3.peg.331"/>
<sequence>MARPRLNHPEPPQALHLARLAQGTPGEWVTLPGGLLRVLALQGKVAGPAVSGWLTCLTGEALLDLPQGEFVRLRAAEGYRVGLDEAWEALPVKAGTVLLLVPGGLEPPPAL</sequence>
<dbReference type="OrthoDB" id="69872at2"/>
<organism evidence="1 2">
    <name type="scientific">Deinococcus phoenicis</name>
    <dbReference type="NCBI Taxonomy" id="1476583"/>
    <lineage>
        <taxon>Bacteria</taxon>
        <taxon>Thermotogati</taxon>
        <taxon>Deinococcota</taxon>
        <taxon>Deinococci</taxon>
        <taxon>Deinococcales</taxon>
        <taxon>Deinococcaceae</taxon>
        <taxon>Deinococcus</taxon>
    </lineage>
</organism>
<evidence type="ECO:0000313" key="1">
    <source>
        <dbReference type="EMBL" id="EYB69656.1"/>
    </source>
</evidence>
<keyword evidence="2" id="KW-1185">Reference proteome</keyword>
<dbReference type="Proteomes" id="UP000020492">
    <property type="component" value="Unassembled WGS sequence"/>
</dbReference>
<dbReference type="eggNOG" id="ENOG50333Y8">
    <property type="taxonomic scope" value="Bacteria"/>
</dbReference>
<comment type="caution">
    <text evidence="1">The sequence shown here is derived from an EMBL/GenBank/DDBJ whole genome shotgun (WGS) entry which is preliminary data.</text>
</comment>
<dbReference type="AlphaFoldDB" id="A0A016QUK1"/>
<dbReference type="EMBL" id="JHAC01000004">
    <property type="protein sequence ID" value="EYB69656.1"/>
    <property type="molecule type" value="Genomic_DNA"/>
</dbReference>
<protein>
    <submittedName>
        <fullName evidence="1">Uncharacterized protein</fullName>
    </submittedName>
</protein>
<evidence type="ECO:0000313" key="2">
    <source>
        <dbReference type="Proteomes" id="UP000020492"/>
    </source>
</evidence>
<reference evidence="1 2" key="1">
    <citation type="submission" date="2014-03" db="EMBL/GenBank/DDBJ databases">
        <title>Draft genome sequence of Deinococcus phoenicis 1P10ME.</title>
        <authorList>
            <person name="Stepanov V.G."/>
            <person name="Vaishampayan P."/>
            <person name="Venkateswaran K."/>
            <person name="Fox G.E."/>
        </authorList>
    </citation>
    <scope>NUCLEOTIDE SEQUENCE [LARGE SCALE GENOMIC DNA]</scope>
    <source>
        <strain evidence="1 2">1P10ME</strain>
    </source>
</reference>
<dbReference type="RefSeq" id="WP_034352734.1">
    <property type="nucleotide sequence ID" value="NZ_JHAC01000004.1"/>
</dbReference>
<dbReference type="STRING" id="1476583.DEIPH_ctg004orf0187"/>
<gene>
    <name evidence="1" type="ORF">DEIPH_ctg004orf0187</name>
</gene>
<proteinExistence type="predicted"/>